<dbReference type="Gene3D" id="3.30.530.20">
    <property type="match status" value="1"/>
</dbReference>
<sequence length="149" mass="16589">MRLQAEEDIDAAPSEVFRFVATEHFDNHPRWDPSVVEMTPTSPGPMHQGATARLVRSDGGKQTEGVMTVTEYQPDSHFAAVVDMAPFRLEQQVRCSPGAAGGTHLLLVIDTRAKPPLNLLLPLMRPRFEKTMRASVRSIKRHVEGRAPH</sequence>
<dbReference type="RefSeq" id="WP_169063768.1">
    <property type="nucleotide sequence ID" value="NZ_FOWQ01000001.1"/>
</dbReference>
<keyword evidence="2" id="KW-1185">Reference proteome</keyword>
<dbReference type="Proteomes" id="UP000198857">
    <property type="component" value="Unassembled WGS sequence"/>
</dbReference>
<name>A0A1I5JR26_9ACTN</name>
<dbReference type="InterPro" id="IPR023393">
    <property type="entry name" value="START-like_dom_sf"/>
</dbReference>
<dbReference type="SUPFAM" id="SSF55961">
    <property type="entry name" value="Bet v1-like"/>
    <property type="match status" value="1"/>
</dbReference>
<dbReference type="AlphaFoldDB" id="A0A1I5JR26"/>
<dbReference type="InterPro" id="IPR019587">
    <property type="entry name" value="Polyketide_cyclase/dehydratase"/>
</dbReference>
<accession>A0A1I5JR26</accession>
<evidence type="ECO:0000313" key="1">
    <source>
        <dbReference type="EMBL" id="SFO75150.1"/>
    </source>
</evidence>
<protein>
    <submittedName>
        <fullName evidence="1">Polyketide cyclase / dehydrase and lipid transport</fullName>
    </submittedName>
</protein>
<gene>
    <name evidence="1" type="ORF">SAMN05660464_0959</name>
</gene>
<proteinExistence type="predicted"/>
<reference evidence="2" key="1">
    <citation type="submission" date="2016-10" db="EMBL/GenBank/DDBJ databases">
        <authorList>
            <person name="Varghese N."/>
            <person name="Submissions S."/>
        </authorList>
    </citation>
    <scope>NUCLEOTIDE SEQUENCE [LARGE SCALE GENOMIC DNA]</scope>
    <source>
        <strain evidence="2">DSM 44208</strain>
    </source>
</reference>
<dbReference type="EMBL" id="FOWQ01000001">
    <property type="protein sequence ID" value="SFO75150.1"/>
    <property type="molecule type" value="Genomic_DNA"/>
</dbReference>
<dbReference type="STRING" id="1523247.SAMN05660464_0959"/>
<evidence type="ECO:0000313" key="2">
    <source>
        <dbReference type="Proteomes" id="UP000198857"/>
    </source>
</evidence>
<dbReference type="Pfam" id="PF10604">
    <property type="entry name" value="Polyketide_cyc2"/>
    <property type="match status" value="1"/>
</dbReference>
<organism evidence="1 2">
    <name type="scientific">Geodermatophilus dictyosporus</name>
    <dbReference type="NCBI Taxonomy" id="1523247"/>
    <lineage>
        <taxon>Bacteria</taxon>
        <taxon>Bacillati</taxon>
        <taxon>Actinomycetota</taxon>
        <taxon>Actinomycetes</taxon>
        <taxon>Geodermatophilales</taxon>
        <taxon>Geodermatophilaceae</taxon>
        <taxon>Geodermatophilus</taxon>
    </lineage>
</organism>